<dbReference type="Proteomes" id="UP000051124">
    <property type="component" value="Unassembled WGS sequence"/>
</dbReference>
<dbReference type="AlphaFoldDB" id="A0A0S7WHT2"/>
<name>A0A0S7WHT2_UNCT6</name>
<protein>
    <submittedName>
        <fullName evidence="1">Uncharacterized protein</fullName>
    </submittedName>
</protein>
<evidence type="ECO:0000313" key="1">
    <source>
        <dbReference type="EMBL" id="KPJ49663.1"/>
    </source>
</evidence>
<comment type="caution">
    <text evidence="1">The sequence shown here is derived from an EMBL/GenBank/DDBJ whole genome shotgun (WGS) entry which is preliminary data.</text>
</comment>
<dbReference type="EMBL" id="LIZT01000048">
    <property type="protein sequence ID" value="KPJ49663.1"/>
    <property type="molecule type" value="Genomic_DNA"/>
</dbReference>
<accession>A0A0S7WHT2</accession>
<proteinExistence type="predicted"/>
<evidence type="ECO:0000313" key="2">
    <source>
        <dbReference type="Proteomes" id="UP000051124"/>
    </source>
</evidence>
<reference evidence="1 2" key="1">
    <citation type="journal article" date="2015" name="Microbiome">
        <title>Genomic resolution of linkages in carbon, nitrogen, and sulfur cycling among widespread estuary sediment bacteria.</title>
        <authorList>
            <person name="Baker B.J."/>
            <person name="Lazar C.S."/>
            <person name="Teske A.P."/>
            <person name="Dick G.J."/>
        </authorList>
    </citation>
    <scope>NUCLEOTIDE SEQUENCE [LARGE SCALE GENOMIC DNA]</scope>
    <source>
        <strain evidence="1">DG_26</strain>
    </source>
</reference>
<organism evidence="1 2">
    <name type="scientific">candidate division TA06 bacterium DG_26</name>
    <dbReference type="NCBI Taxonomy" id="1703771"/>
    <lineage>
        <taxon>Bacteria</taxon>
        <taxon>Bacteria division TA06</taxon>
    </lineage>
</organism>
<sequence length="67" mass="7882">MAIFRIQDFWSLERSPTSPASLRNKITHMLLNSCYVNAKVDMVNRDTGEYRIVLYGTLDREETKWAE</sequence>
<gene>
    <name evidence="1" type="ORF">AMJ40_05020</name>
</gene>